<sequence length="505" mass="56029">MHEIITLQLGQASNYVATHFWNTQESYFTYDNDPSEPAVDPNVHWRAGIGADGAETFLPRTVIYDLKGGFGSLRKINALYEPVEGNDAASAMTWSAKPVVQKLPAIPQGVYQQSLDAGEAAPELTSSHVRYWSDFSRVFYHPKSLNQLYDYELNSSIRPFEDWHLGQELFKSLDREEDMVDRDFRPFIEEADQMQAIQLFTCLDDAWGGFAADYVDRLRDEYPKATIWVWGIQTPRLPRRQLHNLARSVASICEQATMLVPLSVPAAKDLPPNIRFDSQSPWHTSALLSTAVETAGFSSRATSKGGRETLGNVAARLNTGGKQSLSRLQMSVSQAWSPEDDQSASPPIPGSDSTLDVDLFQFPRSNKTRAPRPSMRKCFGQSWALRATSGVQSSSGDQDDEDAERSSHQYKDPRTHRLLEKAPFPLLDSFPAIYMDSKGAALSQSAGVITRLTTDTGVSDAVKELRSVVSASIAIEEREDLGNELAELADAYRDGWSSGSDDDDD</sequence>
<dbReference type="PANTHER" id="PTHR13391">
    <property type="entry name" value="MITOCHONDRIAL DISTRIBUTION REGULATOR MISATO"/>
    <property type="match status" value="1"/>
</dbReference>
<keyword evidence="4" id="KW-0496">Mitochondrion</keyword>
<evidence type="ECO:0000256" key="2">
    <source>
        <dbReference type="ARBA" id="ARBA00004173"/>
    </source>
</evidence>
<gene>
    <name evidence="8" type="ORF">B0T11DRAFT_123698</name>
</gene>
<evidence type="ECO:0000256" key="5">
    <source>
        <dbReference type="SAM" id="MobiDB-lite"/>
    </source>
</evidence>
<proteinExistence type="inferred from homology"/>
<dbReference type="Proteomes" id="UP000813385">
    <property type="component" value="Unassembled WGS sequence"/>
</dbReference>
<evidence type="ECO:0000313" key="9">
    <source>
        <dbReference type="Proteomes" id="UP000813385"/>
    </source>
</evidence>
<dbReference type="GO" id="GO:0005739">
    <property type="term" value="C:mitochondrion"/>
    <property type="evidence" value="ECO:0007669"/>
    <property type="project" value="UniProtKB-SubCell"/>
</dbReference>
<evidence type="ECO:0000256" key="4">
    <source>
        <dbReference type="ARBA" id="ARBA00023128"/>
    </source>
</evidence>
<keyword evidence="9" id="KW-1185">Reference proteome</keyword>
<comment type="caution">
    <text evidence="8">The sequence shown here is derived from an EMBL/GenBank/DDBJ whole genome shotgun (WGS) entry which is preliminary data.</text>
</comment>
<dbReference type="InterPro" id="IPR049942">
    <property type="entry name" value="DML1/Misato"/>
</dbReference>
<evidence type="ECO:0000313" key="8">
    <source>
        <dbReference type="EMBL" id="KAH7354068.1"/>
    </source>
</evidence>
<dbReference type="InterPro" id="IPR036525">
    <property type="entry name" value="Tubulin/FtsZ_GTPase_sf"/>
</dbReference>
<dbReference type="EMBL" id="JAGPXD010000005">
    <property type="protein sequence ID" value="KAH7354068.1"/>
    <property type="molecule type" value="Genomic_DNA"/>
</dbReference>
<dbReference type="InterPro" id="IPR019605">
    <property type="entry name" value="Misato_II_tubulin-like"/>
</dbReference>
<dbReference type="InterPro" id="IPR029209">
    <property type="entry name" value="DML1/Misato_tubulin"/>
</dbReference>
<organism evidence="8 9">
    <name type="scientific">Plectosphaerella cucumerina</name>
    <dbReference type="NCBI Taxonomy" id="40658"/>
    <lineage>
        <taxon>Eukaryota</taxon>
        <taxon>Fungi</taxon>
        <taxon>Dikarya</taxon>
        <taxon>Ascomycota</taxon>
        <taxon>Pezizomycotina</taxon>
        <taxon>Sordariomycetes</taxon>
        <taxon>Hypocreomycetidae</taxon>
        <taxon>Glomerellales</taxon>
        <taxon>Plectosphaerellaceae</taxon>
        <taxon>Plectosphaerella</taxon>
    </lineage>
</organism>
<dbReference type="SUPFAM" id="SSF52490">
    <property type="entry name" value="Tubulin nucleotide-binding domain-like"/>
    <property type="match status" value="1"/>
</dbReference>
<comment type="similarity">
    <text evidence="3">Belongs to the misato family.</text>
</comment>
<evidence type="ECO:0000256" key="1">
    <source>
        <dbReference type="ARBA" id="ARBA00003757"/>
    </source>
</evidence>
<feature type="domain" description="DML1/Misato tubulin" evidence="7">
    <location>
        <begin position="121"/>
        <end position="300"/>
    </location>
</feature>
<feature type="region of interest" description="Disordered" evidence="5">
    <location>
        <begin position="317"/>
        <end position="357"/>
    </location>
</feature>
<dbReference type="Gene3D" id="3.40.50.1440">
    <property type="entry name" value="Tubulin/FtsZ, GTPase domain"/>
    <property type="match status" value="1"/>
</dbReference>
<feature type="compositionally biased region" description="Polar residues" evidence="5">
    <location>
        <begin position="320"/>
        <end position="336"/>
    </location>
</feature>
<name>A0A8K0X1Y6_9PEZI</name>
<comment type="function">
    <text evidence="1">Involved in the partitioning of the mitochondrial organelle and mitochondrial DNA (mtDNA) inheritance.</text>
</comment>
<dbReference type="OrthoDB" id="271881at2759"/>
<dbReference type="Pfam" id="PF14881">
    <property type="entry name" value="Tubulin_3"/>
    <property type="match status" value="1"/>
</dbReference>
<evidence type="ECO:0000259" key="6">
    <source>
        <dbReference type="Pfam" id="PF10644"/>
    </source>
</evidence>
<feature type="domain" description="Misato Segment II tubulin-like" evidence="6">
    <location>
        <begin position="2"/>
        <end position="116"/>
    </location>
</feature>
<feature type="compositionally biased region" description="Basic and acidic residues" evidence="5">
    <location>
        <begin position="404"/>
        <end position="413"/>
    </location>
</feature>
<evidence type="ECO:0000259" key="7">
    <source>
        <dbReference type="Pfam" id="PF14881"/>
    </source>
</evidence>
<dbReference type="AlphaFoldDB" id="A0A8K0X1Y6"/>
<dbReference type="GO" id="GO:0007005">
    <property type="term" value="P:mitochondrion organization"/>
    <property type="evidence" value="ECO:0007669"/>
    <property type="project" value="InterPro"/>
</dbReference>
<comment type="subcellular location">
    <subcellularLocation>
        <location evidence="2">Mitochondrion</location>
    </subcellularLocation>
</comment>
<dbReference type="Pfam" id="PF10644">
    <property type="entry name" value="Misat_Tub_SegII"/>
    <property type="match status" value="1"/>
</dbReference>
<feature type="region of interest" description="Disordered" evidence="5">
    <location>
        <begin position="388"/>
        <end position="413"/>
    </location>
</feature>
<dbReference type="PANTHER" id="PTHR13391:SF0">
    <property type="entry name" value="PROTEIN MISATO HOMOLOG 1"/>
    <property type="match status" value="1"/>
</dbReference>
<evidence type="ECO:0000256" key="3">
    <source>
        <dbReference type="ARBA" id="ARBA00008507"/>
    </source>
</evidence>
<reference evidence="8" key="1">
    <citation type="journal article" date="2021" name="Nat. Commun.">
        <title>Genetic determinants of endophytism in the Arabidopsis root mycobiome.</title>
        <authorList>
            <person name="Mesny F."/>
            <person name="Miyauchi S."/>
            <person name="Thiergart T."/>
            <person name="Pickel B."/>
            <person name="Atanasova L."/>
            <person name="Karlsson M."/>
            <person name="Huettel B."/>
            <person name="Barry K.W."/>
            <person name="Haridas S."/>
            <person name="Chen C."/>
            <person name="Bauer D."/>
            <person name="Andreopoulos W."/>
            <person name="Pangilinan J."/>
            <person name="LaButti K."/>
            <person name="Riley R."/>
            <person name="Lipzen A."/>
            <person name="Clum A."/>
            <person name="Drula E."/>
            <person name="Henrissat B."/>
            <person name="Kohler A."/>
            <person name="Grigoriev I.V."/>
            <person name="Martin F.M."/>
            <person name="Hacquard S."/>
        </authorList>
    </citation>
    <scope>NUCLEOTIDE SEQUENCE</scope>
    <source>
        <strain evidence="8">MPI-CAGE-AT-0016</strain>
    </source>
</reference>
<protein>
    <submittedName>
        <fullName evidence="8">Dml-1</fullName>
    </submittedName>
</protein>
<accession>A0A8K0X1Y6</accession>
<dbReference type="CDD" id="cd06060">
    <property type="entry name" value="misato"/>
    <property type="match status" value="1"/>
</dbReference>